<feature type="domain" description="DUF7122" evidence="1">
    <location>
        <begin position="3"/>
        <end position="76"/>
    </location>
</feature>
<proteinExistence type="predicted"/>
<evidence type="ECO:0000313" key="3">
    <source>
        <dbReference type="Proteomes" id="UP000607197"/>
    </source>
</evidence>
<dbReference type="RefSeq" id="WP_188978548.1">
    <property type="nucleotide sequence ID" value="NZ_BMPG01000002.1"/>
</dbReference>
<keyword evidence="3" id="KW-1185">Reference proteome</keyword>
<gene>
    <name evidence="2" type="ORF">GCM10009039_20280</name>
</gene>
<reference evidence="2" key="1">
    <citation type="journal article" date="2014" name="Int. J. Syst. Evol. Microbiol.">
        <title>Complete genome sequence of Corynebacterium casei LMG S-19264T (=DSM 44701T), isolated from a smear-ripened cheese.</title>
        <authorList>
            <consortium name="US DOE Joint Genome Institute (JGI-PGF)"/>
            <person name="Walter F."/>
            <person name="Albersmeier A."/>
            <person name="Kalinowski J."/>
            <person name="Ruckert C."/>
        </authorList>
    </citation>
    <scope>NUCLEOTIDE SEQUENCE</scope>
    <source>
        <strain evidence="2">JCM 19596</strain>
    </source>
</reference>
<protein>
    <recommendedName>
        <fullName evidence="1">DUF7122 domain-containing protein</fullName>
    </recommendedName>
</protein>
<evidence type="ECO:0000259" key="1">
    <source>
        <dbReference type="Pfam" id="PF23437"/>
    </source>
</evidence>
<dbReference type="Proteomes" id="UP000607197">
    <property type="component" value="Unassembled WGS sequence"/>
</dbReference>
<dbReference type="EMBL" id="BMPG01000002">
    <property type="protein sequence ID" value="GGL62031.1"/>
    <property type="molecule type" value="Genomic_DNA"/>
</dbReference>
<dbReference type="Pfam" id="PF23437">
    <property type="entry name" value="DUF7122"/>
    <property type="match status" value="1"/>
</dbReference>
<comment type="caution">
    <text evidence="2">The sequence shown here is derived from an EMBL/GenBank/DDBJ whole genome shotgun (WGS) entry which is preliminary data.</text>
</comment>
<dbReference type="OrthoDB" id="50259at2157"/>
<sequence length="169" mass="18630">MSENRGDVVARLPATAADRDVAGRVTREEVVDYFADRFGVPEAHLEEYAYYEKGAGRIWAYHGDHAGGETQVEALGLPVLRTRQEFWKPTTTAAQKFGPLATECVIDLDDADADAFVGGDTVEVDWDGDWGYLFAQHTLPGGERAVMGVGLFTHGELKSMVPKGRRREK</sequence>
<dbReference type="AlphaFoldDB" id="A0A830F4A7"/>
<dbReference type="InterPro" id="IPR055546">
    <property type="entry name" value="DUF7122"/>
</dbReference>
<reference evidence="2" key="2">
    <citation type="submission" date="2020-09" db="EMBL/GenBank/DDBJ databases">
        <authorList>
            <person name="Sun Q."/>
            <person name="Ohkuma M."/>
        </authorList>
    </citation>
    <scope>NUCLEOTIDE SEQUENCE</scope>
    <source>
        <strain evidence="2">JCM 19596</strain>
    </source>
</reference>
<evidence type="ECO:0000313" key="2">
    <source>
        <dbReference type="EMBL" id="GGL62031.1"/>
    </source>
</evidence>
<name>A0A830F4A7_9EURY</name>
<accession>A0A830F4A7</accession>
<organism evidence="2 3">
    <name type="scientific">Halocalculus aciditolerans</name>
    <dbReference type="NCBI Taxonomy" id="1383812"/>
    <lineage>
        <taxon>Archaea</taxon>
        <taxon>Methanobacteriati</taxon>
        <taxon>Methanobacteriota</taxon>
        <taxon>Stenosarchaea group</taxon>
        <taxon>Halobacteria</taxon>
        <taxon>Halobacteriales</taxon>
        <taxon>Halobacteriaceae</taxon>
        <taxon>Halocalculus</taxon>
    </lineage>
</organism>